<evidence type="ECO:0000313" key="7">
    <source>
        <dbReference type="Proteomes" id="UP000663852"/>
    </source>
</evidence>
<evidence type="ECO:0000256" key="2">
    <source>
        <dbReference type="ARBA" id="ARBA00023186"/>
    </source>
</evidence>
<name>A0A814P6R9_ADIRI</name>
<evidence type="ECO:0000313" key="5">
    <source>
        <dbReference type="EMBL" id="CAF1497546.1"/>
    </source>
</evidence>
<gene>
    <name evidence="4" type="ORF">EDS130_LOCUS20016</name>
    <name evidence="5" type="ORF">XAT740_LOCUS39458</name>
</gene>
<feature type="region of interest" description="Disordered" evidence="3">
    <location>
        <begin position="1"/>
        <end position="29"/>
    </location>
</feature>
<feature type="compositionally biased region" description="Polar residues" evidence="3">
    <location>
        <begin position="1"/>
        <end position="15"/>
    </location>
</feature>
<evidence type="ECO:0000256" key="1">
    <source>
        <dbReference type="ARBA" id="ARBA00006607"/>
    </source>
</evidence>
<dbReference type="PANTHER" id="PTHR45633">
    <property type="entry name" value="60 KDA HEAT SHOCK PROTEIN, MITOCHONDRIAL"/>
    <property type="match status" value="1"/>
</dbReference>
<dbReference type="EMBL" id="CAJNOR010004375">
    <property type="protein sequence ID" value="CAF1497546.1"/>
    <property type="molecule type" value="Genomic_DNA"/>
</dbReference>
<dbReference type="SUPFAM" id="SSF54849">
    <property type="entry name" value="GroEL-intermediate domain like"/>
    <property type="match status" value="1"/>
</dbReference>
<proteinExistence type="inferred from homology"/>
<evidence type="ECO:0000313" key="6">
    <source>
        <dbReference type="Proteomes" id="UP000663828"/>
    </source>
</evidence>
<protein>
    <submittedName>
        <fullName evidence="4">Uncharacterized protein</fullName>
    </submittedName>
</protein>
<feature type="compositionally biased region" description="Basic and acidic residues" evidence="3">
    <location>
        <begin position="16"/>
        <end position="29"/>
    </location>
</feature>
<dbReference type="AlphaFoldDB" id="A0A814P6R9"/>
<dbReference type="InterPro" id="IPR027410">
    <property type="entry name" value="TCP-1-like_intermed_sf"/>
</dbReference>
<evidence type="ECO:0000256" key="3">
    <source>
        <dbReference type="SAM" id="MobiDB-lite"/>
    </source>
</evidence>
<sequence length="100" mass="11203">MHGNGDSSVVEQRVSSLKDKTTDTKSEYKKEKVQEHFTKLFNGIVVLRVDGGTEVKMNEDNDRIPDGFNVIRVAPNGGITPLRYRKLSENVYAITCISES</sequence>
<evidence type="ECO:0000313" key="4">
    <source>
        <dbReference type="EMBL" id="CAF1101524.1"/>
    </source>
</evidence>
<comment type="similarity">
    <text evidence="1">Belongs to the chaperonin (HSP60) family.</text>
</comment>
<organism evidence="4 7">
    <name type="scientific">Adineta ricciae</name>
    <name type="common">Rotifer</name>
    <dbReference type="NCBI Taxonomy" id="249248"/>
    <lineage>
        <taxon>Eukaryota</taxon>
        <taxon>Metazoa</taxon>
        <taxon>Spiralia</taxon>
        <taxon>Gnathifera</taxon>
        <taxon>Rotifera</taxon>
        <taxon>Eurotatoria</taxon>
        <taxon>Bdelloidea</taxon>
        <taxon>Adinetida</taxon>
        <taxon>Adinetidae</taxon>
        <taxon>Adineta</taxon>
    </lineage>
</organism>
<dbReference type="GO" id="GO:0042026">
    <property type="term" value="P:protein refolding"/>
    <property type="evidence" value="ECO:0007669"/>
    <property type="project" value="InterPro"/>
</dbReference>
<dbReference type="Proteomes" id="UP000663852">
    <property type="component" value="Unassembled WGS sequence"/>
</dbReference>
<dbReference type="Gene3D" id="3.30.260.10">
    <property type="entry name" value="TCP-1-like chaperonin intermediate domain"/>
    <property type="match status" value="1"/>
</dbReference>
<dbReference type="Proteomes" id="UP000663828">
    <property type="component" value="Unassembled WGS sequence"/>
</dbReference>
<keyword evidence="2" id="KW-0143">Chaperone</keyword>
<accession>A0A814P6R9</accession>
<dbReference type="EMBL" id="CAJNOJ010000097">
    <property type="protein sequence ID" value="CAF1101524.1"/>
    <property type="molecule type" value="Genomic_DNA"/>
</dbReference>
<comment type="caution">
    <text evidence="4">The sequence shown here is derived from an EMBL/GenBank/DDBJ whole genome shotgun (WGS) entry which is preliminary data.</text>
</comment>
<reference evidence="4" key="1">
    <citation type="submission" date="2021-02" db="EMBL/GenBank/DDBJ databases">
        <authorList>
            <person name="Nowell W R."/>
        </authorList>
    </citation>
    <scope>NUCLEOTIDE SEQUENCE</scope>
</reference>
<dbReference type="InterPro" id="IPR001844">
    <property type="entry name" value="Cpn60/GroEL"/>
</dbReference>
<keyword evidence="6" id="KW-1185">Reference proteome</keyword>
<dbReference type="GO" id="GO:0140662">
    <property type="term" value="F:ATP-dependent protein folding chaperone"/>
    <property type="evidence" value="ECO:0007669"/>
    <property type="project" value="InterPro"/>
</dbReference>